<feature type="domain" description="VWFD" evidence="11">
    <location>
        <begin position="307"/>
        <end position="486"/>
    </location>
</feature>
<dbReference type="SMART" id="SM00215">
    <property type="entry name" value="VWC_out"/>
    <property type="match status" value="5"/>
</dbReference>
<feature type="domain" description="NIDO" evidence="10">
    <location>
        <begin position="108"/>
        <end position="245"/>
    </location>
</feature>
<name>A0AAD8YTP2_9TELE</name>
<dbReference type="EMBL" id="JAROKS010000026">
    <property type="protein sequence ID" value="KAK1785694.1"/>
    <property type="molecule type" value="Genomic_DNA"/>
</dbReference>
<protein>
    <submittedName>
        <fullName evidence="12">Uncharacterized protein</fullName>
    </submittedName>
</protein>
<evidence type="ECO:0000259" key="11">
    <source>
        <dbReference type="PROSITE" id="PS51233"/>
    </source>
</evidence>
<feature type="domain" description="VWFD" evidence="11">
    <location>
        <begin position="696"/>
        <end position="874"/>
    </location>
</feature>
<dbReference type="InterPro" id="IPR001846">
    <property type="entry name" value="VWF_type-D"/>
</dbReference>
<dbReference type="Pfam" id="PF00094">
    <property type="entry name" value="VWD"/>
    <property type="match status" value="8"/>
</dbReference>
<keyword evidence="13" id="KW-1185">Reference proteome</keyword>
<feature type="domain" description="VWFD" evidence="11">
    <location>
        <begin position="1983"/>
        <end position="2162"/>
    </location>
</feature>
<organism evidence="12 13">
    <name type="scientific">Electrophorus voltai</name>
    <dbReference type="NCBI Taxonomy" id="2609070"/>
    <lineage>
        <taxon>Eukaryota</taxon>
        <taxon>Metazoa</taxon>
        <taxon>Chordata</taxon>
        <taxon>Craniata</taxon>
        <taxon>Vertebrata</taxon>
        <taxon>Euteleostomi</taxon>
        <taxon>Actinopterygii</taxon>
        <taxon>Neopterygii</taxon>
        <taxon>Teleostei</taxon>
        <taxon>Ostariophysi</taxon>
        <taxon>Gymnotiformes</taxon>
        <taxon>Gymnotoidei</taxon>
        <taxon>Gymnotidae</taxon>
        <taxon>Electrophorus</taxon>
    </lineage>
</organism>
<dbReference type="InterPro" id="IPR014853">
    <property type="entry name" value="VWF/SSPO/ZAN-like_Cys-rich_dom"/>
</dbReference>
<evidence type="ECO:0000256" key="8">
    <source>
        <dbReference type="SAM" id="MobiDB-lite"/>
    </source>
</evidence>
<accession>A0AAD8YTP2</accession>
<keyword evidence="5" id="KW-0472">Membrane</keyword>
<feature type="domain" description="ZP" evidence="9">
    <location>
        <begin position="3384"/>
        <end position="3443"/>
    </location>
</feature>
<evidence type="ECO:0000256" key="7">
    <source>
        <dbReference type="ARBA" id="ARBA00023180"/>
    </source>
</evidence>
<dbReference type="Proteomes" id="UP001239994">
    <property type="component" value="Unassembled WGS sequence"/>
</dbReference>
<dbReference type="InterPro" id="IPR036084">
    <property type="entry name" value="Ser_inhib-like_sf"/>
</dbReference>
<dbReference type="Pfam" id="PF01826">
    <property type="entry name" value="TIL"/>
    <property type="match status" value="6"/>
</dbReference>
<dbReference type="Pfam" id="PF06119">
    <property type="entry name" value="NIDO"/>
    <property type="match status" value="2"/>
</dbReference>
<dbReference type="Gene3D" id="2.10.25.10">
    <property type="entry name" value="Laminin"/>
    <property type="match status" value="6"/>
</dbReference>
<feature type="domain" description="VWFD" evidence="11">
    <location>
        <begin position="2372"/>
        <end position="2550"/>
    </location>
</feature>
<keyword evidence="2" id="KW-1003">Cell membrane</keyword>
<dbReference type="InterPro" id="IPR025615">
    <property type="entry name" value="TILa_dom"/>
</dbReference>
<dbReference type="InterPro" id="IPR001507">
    <property type="entry name" value="ZP_dom"/>
</dbReference>
<evidence type="ECO:0000256" key="1">
    <source>
        <dbReference type="ARBA" id="ARBA00004236"/>
    </source>
</evidence>
<feature type="region of interest" description="Disordered" evidence="8">
    <location>
        <begin position="3235"/>
        <end position="3256"/>
    </location>
</feature>
<dbReference type="PANTHER" id="PTHR46160">
    <property type="entry name" value="ALPHA-TECTORIN-RELATED"/>
    <property type="match status" value="1"/>
</dbReference>
<dbReference type="Pfam" id="PF08742">
    <property type="entry name" value="C8"/>
    <property type="match status" value="8"/>
</dbReference>
<dbReference type="InterPro" id="IPR002919">
    <property type="entry name" value="TIL_dom"/>
</dbReference>
<dbReference type="Pfam" id="PF12714">
    <property type="entry name" value="TILa"/>
    <property type="match status" value="3"/>
</dbReference>
<feature type="domain" description="VWFD" evidence="11">
    <location>
        <begin position="3065"/>
        <end position="3251"/>
    </location>
</feature>
<dbReference type="InterPro" id="IPR003886">
    <property type="entry name" value="NIDO_dom"/>
</dbReference>
<keyword evidence="7" id="KW-0325">Glycoprotein</keyword>
<gene>
    <name evidence="12" type="ORF">P4O66_019041</name>
</gene>
<feature type="domain" description="VWFD" evidence="11">
    <location>
        <begin position="1440"/>
        <end position="1627"/>
    </location>
</feature>
<feature type="domain" description="VWFD" evidence="11">
    <location>
        <begin position="2757"/>
        <end position="2936"/>
    </location>
</feature>
<evidence type="ECO:0000256" key="3">
    <source>
        <dbReference type="ARBA" id="ARBA00022729"/>
    </source>
</evidence>
<evidence type="ECO:0000256" key="5">
    <source>
        <dbReference type="ARBA" id="ARBA00023136"/>
    </source>
</evidence>
<feature type="non-terminal residue" evidence="12">
    <location>
        <position position="1"/>
    </location>
</feature>
<dbReference type="PROSITE" id="PS51220">
    <property type="entry name" value="NIDO"/>
    <property type="match status" value="2"/>
</dbReference>
<dbReference type="PANTHER" id="PTHR46160:SF9">
    <property type="entry name" value="PROTEIN PRY2-RELATED"/>
    <property type="match status" value="1"/>
</dbReference>
<evidence type="ECO:0000256" key="2">
    <source>
        <dbReference type="ARBA" id="ARBA00022475"/>
    </source>
</evidence>
<proteinExistence type="predicted"/>
<evidence type="ECO:0000259" key="10">
    <source>
        <dbReference type="PROSITE" id="PS51220"/>
    </source>
</evidence>
<dbReference type="CDD" id="cd19941">
    <property type="entry name" value="TIL"/>
    <property type="match status" value="6"/>
</dbReference>
<dbReference type="SMART" id="SM00539">
    <property type="entry name" value="NIDO"/>
    <property type="match status" value="2"/>
</dbReference>
<feature type="domain" description="VWFD" evidence="11">
    <location>
        <begin position="1081"/>
        <end position="1260"/>
    </location>
</feature>
<dbReference type="InterPro" id="IPR001007">
    <property type="entry name" value="VWF_dom"/>
</dbReference>
<feature type="region of interest" description="Disordered" evidence="8">
    <location>
        <begin position="1611"/>
        <end position="1632"/>
    </location>
</feature>
<feature type="domain" description="NIDO" evidence="10">
    <location>
        <begin position="1784"/>
        <end position="1920"/>
    </location>
</feature>
<feature type="compositionally biased region" description="Polar residues" evidence="8">
    <location>
        <begin position="3236"/>
        <end position="3256"/>
    </location>
</feature>
<dbReference type="GO" id="GO:0005886">
    <property type="term" value="C:plasma membrane"/>
    <property type="evidence" value="ECO:0007669"/>
    <property type="project" value="UniProtKB-SubCell"/>
</dbReference>
<evidence type="ECO:0000313" key="13">
    <source>
        <dbReference type="Proteomes" id="UP001239994"/>
    </source>
</evidence>
<keyword evidence="3" id="KW-0732">Signal</keyword>
<feature type="compositionally biased region" description="Polar residues" evidence="8">
    <location>
        <begin position="1612"/>
        <end position="1632"/>
    </location>
</feature>
<dbReference type="SMART" id="SM00216">
    <property type="entry name" value="VWD"/>
    <property type="match status" value="8"/>
</dbReference>
<dbReference type="InterPro" id="IPR052749">
    <property type="entry name" value="Alpha-tectorin"/>
</dbReference>
<keyword evidence="6" id="KW-1015">Disulfide bond</keyword>
<keyword evidence="4" id="KW-0677">Repeat</keyword>
<evidence type="ECO:0000313" key="12">
    <source>
        <dbReference type="EMBL" id="KAK1785694.1"/>
    </source>
</evidence>
<evidence type="ECO:0000259" key="9">
    <source>
        <dbReference type="PROSITE" id="PS51034"/>
    </source>
</evidence>
<dbReference type="SUPFAM" id="SSF57567">
    <property type="entry name" value="Serine protease inhibitors"/>
    <property type="match status" value="6"/>
</dbReference>
<reference evidence="12" key="1">
    <citation type="submission" date="2023-03" db="EMBL/GenBank/DDBJ databases">
        <title>Electrophorus voltai genome.</title>
        <authorList>
            <person name="Bian C."/>
        </authorList>
    </citation>
    <scope>NUCLEOTIDE SEQUENCE</scope>
    <source>
        <strain evidence="12">CB-2022</strain>
        <tissue evidence="12">Muscle</tissue>
    </source>
</reference>
<sequence>EDQSEDNKQKETRNTNEQFTLKGWFYINYNLCYVSGPFYPFGMGDIVTGKLDDGSSPAISLLQPFIFFGRIYNQTYVNNNGDLTFDQPWYSFTPYQFPAHGGRDIIAPFWTDIDNRANGNISYQQYTSGSVLTQATQHINQYFPQLRIRATWVFIATWDRVAYYPNSGTETSFQVVLISDGSHSFLLINYGQIALRNINVQAGYDTGNSSYYFSIPGSFQHNYTNLTYSSNVNVTGRWAFRVDQGSQTCLFNGGTVPQGSSFWTDASCQQRCTCSSRGLQCSSQPCTFSQACRPAAFQYSCQNIQRQTCTISGDPHYYTFDNQIFHFQGTCTYVLSEVCGRGLPYYRIEGKNENRGSTSVAWTRLVRVFVYNEELELVKDHQYQAKVNGSFAAAPFSLHNGSIQVYQSGFSVAISTDFGLVVTYDSNHYVTISVPYDYQNATCGLCGNFNHHPEDDFRTPSGQILSSDLDFANSWKVPGDIYPVCQNTRCSGLACSSCTTAQTSLYRSGAFCGILANSSGPFSTCQSRLAPQIFTENCVYDLCVGGGYQPILCQALNVYAAQCQQQGIQLGQWRRPGFCEIPCPAHSHFETQGTSCPATCSNPSAPSSCPLPNQESCICDAGYVLSAGECVPEANCGCTFEGLYYAEGQSVVLGADCGRQCVCSNRAMSCQNHQCGRQETCGLYNGVRGCRPTSYSTCLVEGLGTYHTFDGVMFSYPGACGLTLTRVMGPSQLPNFEVTVQKVPRGPQDFIRVLRFDAEGTQVSIEMADGGKAQVSGQVVSLPFALASGRILIYHSSVKGIIMETTFGVIVRADWPHLIRITAPSTYNGSLGGLCGNLNGNQADEFYSPVGVLLNDSRVFGDSWRDGSLSAYCVESAGIWQTGYYQNTSQFTQNCSIMASARGPFAQCHSSLDPRQWVADCTHSLEQTGGARESLCEVLRGYSVLCQQNGIRVGEWRNITKCEFPCPVNSHYELCGTSCPAACPSLSFPFLCTQHCQEGCQCNDGLLLSGERCVPPTGCGCLHEGRYRQGGERFWYGEQCQSLCDCDGTTGLVHCVPSSCSGQETCSIVGGEFGCHPQPRATCSASGDPHYISFDGRTFDFQGTCQYILATVCNNTRRLPYFQVSARNEAWNGLPVSITAEVYVNVSGHLLHISRDMHGTIEIDNETRHLPVLLDSGRVSIYSSEQNTFISTDFGLSVSYDGSWVVRITVPANYSGVTCGLCGNYNGQTRDDFLTRSGALGTSASQFGASWKVQNDTLCSDGCGDSCPSCPDQTRARTQCEILRDRQGPFGFCHAYVGPEAYFNNCAFDVCLSGYSNDVLCRSIQTYVSACQSAKATIYPWRQNTTCRVECPVNSHYELCGTDCGHTCASSVDAVCERTCSEGCFCNEGFVRSGGLCVPVEQCGCLYNGLYFHIGNQFWTPGCFQHCECFAPNDLRCLSTSCSPTEECAVRNGQRGCYSQMSSCMGTCSYEISQTCGYVDNNELGFRVVATNIHRGNMAVSFVSAVDVWLSQGAQHTQISIGQNGRVKVDGNIVNSSAFQISYLAEVHQELNFVVVNASSKLLVYFDGRSTLSVRLGPRFRGSVCGVCGNNNGDPTDDKTLPSRALAPNDTAFGNSWKSNTSSPGCGATDQTADPNTCPFRLRYSDLCSIITNTSGPFHLCHGHVNPAPYFTSCVYDLCAYPSTSDMLCSAVEAYQAACVMMQLQISDWRADLSCRPFYPFGVGDIMSDGRSPAVSLVQPFLFFGKTYSQTYINENGYLTFDNVWDSCVSYPFPRHGVPDIIAPFWTCIFRGRGVISYRQYTSGSVLTQATQDIYQYFAQLRFRATWVFVTTWARVAYYPNSGTEPSFQVVLISDGNLSFILMNYGQIAPTSMLVQAGYGTDDGSYNFSIPGSFQYNYTSFTNSSNVNVTGRWAFRVDQGSQTCLFNGSGTVPQRSSFWTDASCQQRCTCSSRGLQCSSQPCTFSQACRPAAFQYSCQNIQRQTCTISGDPHYYTFDNQIFHFQGTCTYVLSEVCGRGLPYYRIEGKNENRGSTSVAWTRLVRVFVYNEELELVKDHQYQAKVNGSFAAAPFSLHNGSIQVYQSGFSVAISTDFGLVVTYDSNHYVTISVPYDYQNATCGLCGNFNHHPEDDFRTPSGQILSSDLDFANSWKVPGDIYPVCQNTRCSGLACSSCTTAQTSLYRSGAFCGILANSSGPFSTCQSRLAPQIFTENCVYDLCVGGGYQPILCQALNVYAAQCQQQGIQLGQWRRPGFCEIPCPAHSHFETQGTSCPATCSNPSAPSSCPLPNQESCICDAGYVLSAGECVPEANCGCTFEGLYYAEGQSVVLGADCGRQCVCSNRAMSCQNHQCGRQETCGLYNGVRGCRPTSYSTCLVEGLGTYHTFDGVMFSYPGACGLTLTRVMGPSQLPNFEVTVQKVPRGPQDFIRVLRFDAEGTQVSIEMADGGKAQVSGQVVSLPFALASGRILIYHSSVKGIIMETTFGVIVRADWPHLIRITAPSTYNGSLGGLCGNLNGNQADEFYSPVGVLLNDSRVFGDSWRDGSLSAYCVESAGIWQTGYYQNTSQFTQNCSIMASARGPFAQCHSSLDPRQWVADCTHSLEQTGGARESLCEVLRGYSVLCQQNGIRVGEWRNITKCEFPCPVNSHYELCGTSCPAACPSLSFPFLCTQHCQEGCQCNDGLLLSGERCVPPTGCGCLHEGRYRQGGERFWYGEQCQSLCDCDGTTGLVHCVPSSCSGQETCSIVGGEFGCHPQPRATCSASGDPHYISFDGRTFDFQGTCQYILATVCNNTRRLPYFQVSARNEAWNGLPVSITAEVYVNVSGHLLHISRDMHGTIEIDNETRHLPVLLDSGRVSIYSSEQNTFISTDFGLSVSYDGSWVVRITVPANYSGVTCGLCGNYNGQTRDDFLTRSGALGTSASQFGASWKVQNDTLCSDGCGDSCPSCPDQTRARTQCEILRDRQGPFGFCHAYVGPEAYFNNCAFDVCLSGYSNDVLCRSIQTYVSACQSAKATIYPWRQNTTCRVECPVNSHYELCGTDCGHTCASSVDAVCERTCSEGCFCNEGFVRSGGLCVPVEQCGCLYNGLYFHGTCSYEISQTCGYVDNNELGFRVVATNIHRGNMAVSFVSAVDVWLSQGAQHTQISIGQNGRVKVDGNIVNSSAFQISYLAEVHQELNFVVVNASSKLLVYFDGRSTLSVRLGPRFRGSVCGVCGNNNGDPTDDKTLPSRALAPNDTAFGNSWKSNTSSPGCGATDQTADPNTCPFRLRYSDLCSIITNTSGPFHLCHGHVNPAPYFTSCVYDLCAYPSTSDMLCSAVEAYQAACVMMQLQISDWRADLSCPWVDPCVELNCTEDEWCGETDGVYGCFCIQDHRRPHPESYDAIEVCEGSSGTISLSRCQLFEAGFPGNSLHLNDPSCRGTVTNGRLVLHFDNDKHVCGTNLMSE</sequence>
<evidence type="ECO:0000256" key="4">
    <source>
        <dbReference type="ARBA" id="ARBA00022737"/>
    </source>
</evidence>
<dbReference type="PROSITE" id="PS51034">
    <property type="entry name" value="ZP_2"/>
    <property type="match status" value="1"/>
</dbReference>
<evidence type="ECO:0000256" key="6">
    <source>
        <dbReference type="ARBA" id="ARBA00023157"/>
    </source>
</evidence>
<dbReference type="GO" id="GO:0007160">
    <property type="term" value="P:cell-matrix adhesion"/>
    <property type="evidence" value="ECO:0007669"/>
    <property type="project" value="InterPro"/>
</dbReference>
<comment type="subcellular location">
    <subcellularLocation>
        <location evidence="1">Cell membrane</location>
    </subcellularLocation>
</comment>
<dbReference type="PROSITE" id="PS51233">
    <property type="entry name" value="VWFD"/>
    <property type="match status" value="8"/>
</dbReference>
<dbReference type="SMART" id="SM00832">
    <property type="entry name" value="C8"/>
    <property type="match status" value="8"/>
</dbReference>
<comment type="caution">
    <text evidence="12">The sequence shown here is derived from an EMBL/GenBank/DDBJ whole genome shotgun (WGS) entry which is preliminary data.</text>
</comment>
<dbReference type="FunFam" id="2.10.25.10:FF:000055">
    <property type="entry name" value="alpha-tectorin isoform X1"/>
    <property type="match status" value="2"/>
</dbReference>